<evidence type="ECO:0008006" key="4">
    <source>
        <dbReference type="Google" id="ProtNLM"/>
    </source>
</evidence>
<feature type="signal peptide" evidence="1">
    <location>
        <begin position="1"/>
        <end position="18"/>
    </location>
</feature>
<comment type="caution">
    <text evidence="2">The sequence shown here is derived from an EMBL/GenBank/DDBJ whole genome shotgun (WGS) entry which is preliminary data.</text>
</comment>
<dbReference type="Proteomes" id="UP000294498">
    <property type="component" value="Unassembled WGS sequence"/>
</dbReference>
<keyword evidence="3" id="KW-1185">Reference proteome</keyword>
<keyword evidence="1" id="KW-0732">Signal</keyword>
<dbReference type="RefSeq" id="WP_133999513.1">
    <property type="nucleotide sequence ID" value="NZ_SODV01000002.1"/>
</dbReference>
<organism evidence="2 3">
    <name type="scientific">Dinghuibacter silviterrae</name>
    <dbReference type="NCBI Taxonomy" id="1539049"/>
    <lineage>
        <taxon>Bacteria</taxon>
        <taxon>Pseudomonadati</taxon>
        <taxon>Bacteroidota</taxon>
        <taxon>Chitinophagia</taxon>
        <taxon>Chitinophagales</taxon>
        <taxon>Chitinophagaceae</taxon>
        <taxon>Dinghuibacter</taxon>
    </lineage>
</organism>
<dbReference type="AlphaFoldDB" id="A0A4R8DIP5"/>
<evidence type="ECO:0000256" key="1">
    <source>
        <dbReference type="SAM" id="SignalP"/>
    </source>
</evidence>
<evidence type="ECO:0000313" key="3">
    <source>
        <dbReference type="Proteomes" id="UP000294498"/>
    </source>
</evidence>
<reference evidence="2 3" key="1">
    <citation type="submission" date="2019-03" db="EMBL/GenBank/DDBJ databases">
        <title>Genomic Encyclopedia of Type Strains, Phase IV (KMG-IV): sequencing the most valuable type-strain genomes for metagenomic binning, comparative biology and taxonomic classification.</title>
        <authorList>
            <person name="Goeker M."/>
        </authorList>
    </citation>
    <scope>NUCLEOTIDE SEQUENCE [LARGE SCALE GENOMIC DNA]</scope>
    <source>
        <strain evidence="2 3">DSM 100059</strain>
    </source>
</reference>
<name>A0A4R8DIP5_9BACT</name>
<evidence type="ECO:0000313" key="2">
    <source>
        <dbReference type="EMBL" id="TDW97378.1"/>
    </source>
</evidence>
<gene>
    <name evidence="2" type="ORF">EDB95_5226</name>
</gene>
<dbReference type="EMBL" id="SODV01000002">
    <property type="protein sequence ID" value="TDW97378.1"/>
    <property type="molecule type" value="Genomic_DNA"/>
</dbReference>
<protein>
    <recommendedName>
        <fullName evidence="4">Outer membrane protein with beta-barrel domain</fullName>
    </recommendedName>
</protein>
<feature type="chain" id="PRO_5020530036" description="Outer membrane protein with beta-barrel domain" evidence="1">
    <location>
        <begin position="19"/>
        <end position="276"/>
    </location>
</feature>
<proteinExistence type="predicted"/>
<sequence>MKTLCFFLAALLSASAAAAQNSWADGDHPSLFVLGGFNEMFVQDPGHIFNISFPYTTTAVSGTQTFSGSLKGSYRPEVPMFDVLLLDVVYKRSGYYLGYGLNRQLGNDYAGYVKFGYDYAFPFHGLMLKPGLDLVFFTKREERMGSIDNVNQTVSALGIQSGDYYTVTIDDGEYATYDETYSTDHLDIDYSRSSLDLGPRLTLSTRPFWGKAVLSLQAGWLLPLVQTSRLRFEQVSAHASDPTHLAGHVTLPQNGSVGGPYVGITAGVRVGRVTRS</sequence>
<accession>A0A4R8DIP5</accession>